<dbReference type="PANTHER" id="PTHR32347:SF27">
    <property type="entry name" value="RND EFFLUX PUMP MEMBRANE FUSION PROTEIN BARREL-SANDWICH DOMAIN-CONTAINING PROTEIN"/>
    <property type="match status" value="1"/>
</dbReference>
<dbReference type="Gene3D" id="2.40.30.170">
    <property type="match status" value="1"/>
</dbReference>
<dbReference type="GO" id="GO:0030313">
    <property type="term" value="C:cell envelope"/>
    <property type="evidence" value="ECO:0007669"/>
    <property type="project" value="UniProtKB-SubCell"/>
</dbReference>
<accession>A0A1V2H2V1</accession>
<evidence type="ECO:0000256" key="4">
    <source>
        <dbReference type="SAM" id="MobiDB-lite"/>
    </source>
</evidence>
<evidence type="ECO:0000313" key="6">
    <source>
        <dbReference type="EMBL" id="ONG54213.1"/>
    </source>
</evidence>
<feature type="signal peptide" evidence="5">
    <location>
        <begin position="1"/>
        <end position="16"/>
    </location>
</feature>
<feature type="coiled-coil region" evidence="3">
    <location>
        <begin position="124"/>
        <end position="151"/>
    </location>
</feature>
<organism evidence="6 7">
    <name type="scientific">Teichococcus deserti</name>
    <dbReference type="NCBI Taxonomy" id="1817963"/>
    <lineage>
        <taxon>Bacteria</taxon>
        <taxon>Pseudomonadati</taxon>
        <taxon>Pseudomonadota</taxon>
        <taxon>Alphaproteobacteria</taxon>
        <taxon>Acetobacterales</taxon>
        <taxon>Roseomonadaceae</taxon>
        <taxon>Roseomonas</taxon>
    </lineage>
</organism>
<dbReference type="AlphaFoldDB" id="A0A1V2H2V1"/>
<evidence type="ECO:0000256" key="5">
    <source>
        <dbReference type="SAM" id="SignalP"/>
    </source>
</evidence>
<dbReference type="PANTHER" id="PTHR32347">
    <property type="entry name" value="EFFLUX SYSTEM COMPONENT YKNX-RELATED"/>
    <property type="match status" value="1"/>
</dbReference>
<dbReference type="InterPro" id="IPR050465">
    <property type="entry name" value="UPF0194_transport"/>
</dbReference>
<reference evidence="6" key="1">
    <citation type="submission" date="2016-10" db="EMBL/GenBank/DDBJ databases">
        <title>Draft Genome sequence of Roseomonas sp. strain M3.</title>
        <authorList>
            <person name="Subhash Y."/>
            <person name="Lee S."/>
        </authorList>
    </citation>
    <scope>NUCLEOTIDE SEQUENCE [LARGE SCALE GENOMIC DNA]</scope>
    <source>
        <strain evidence="6">M3</strain>
    </source>
</reference>
<protein>
    <submittedName>
        <fullName evidence="6">Uncharacterized protein</fullName>
    </submittedName>
</protein>
<name>A0A1V2H2V1_9PROT</name>
<dbReference type="InterPro" id="IPR014315">
    <property type="entry name" value="ABC_heterocyst_DevB"/>
</dbReference>
<comment type="subcellular location">
    <subcellularLocation>
        <location evidence="1">Cell envelope</location>
    </subcellularLocation>
</comment>
<dbReference type="Gene3D" id="2.40.50.100">
    <property type="match status" value="1"/>
</dbReference>
<keyword evidence="7" id="KW-1185">Reference proteome</keyword>
<evidence type="ECO:0000256" key="2">
    <source>
        <dbReference type="ARBA" id="ARBA00023054"/>
    </source>
</evidence>
<evidence type="ECO:0000256" key="1">
    <source>
        <dbReference type="ARBA" id="ARBA00004196"/>
    </source>
</evidence>
<comment type="caution">
    <text evidence="6">The sequence shown here is derived from an EMBL/GenBank/DDBJ whole genome shotgun (WGS) entry which is preliminary data.</text>
</comment>
<dbReference type="SUPFAM" id="SSF111369">
    <property type="entry name" value="HlyD-like secretion proteins"/>
    <property type="match status" value="1"/>
</dbReference>
<keyword evidence="5" id="KW-0732">Signal</keyword>
<evidence type="ECO:0000313" key="7">
    <source>
        <dbReference type="Proteomes" id="UP000188879"/>
    </source>
</evidence>
<dbReference type="Proteomes" id="UP000188879">
    <property type="component" value="Unassembled WGS sequence"/>
</dbReference>
<feature type="chain" id="PRO_5010744977" evidence="5">
    <location>
        <begin position="17"/>
        <end position="342"/>
    </location>
</feature>
<dbReference type="EMBL" id="MLCO01000088">
    <property type="protein sequence ID" value="ONG54213.1"/>
    <property type="molecule type" value="Genomic_DNA"/>
</dbReference>
<dbReference type="NCBIfam" id="TIGR02971">
    <property type="entry name" value="heterocyst_DevB"/>
    <property type="match status" value="1"/>
</dbReference>
<keyword evidence="2 3" id="KW-0175">Coiled coil</keyword>
<feature type="region of interest" description="Disordered" evidence="4">
    <location>
        <begin position="185"/>
        <end position="210"/>
    </location>
</feature>
<proteinExistence type="predicted"/>
<gene>
    <name evidence="6" type="ORF">BKE38_10750</name>
</gene>
<evidence type="ECO:0000256" key="3">
    <source>
        <dbReference type="SAM" id="Coils"/>
    </source>
</evidence>
<sequence>MVKRLLLGLVAAGALAAAGYHVMNQQDPPPARPVQAIESLGVGALGRVEPASRIRRLGAPGGMNVTRLGRLLVEEGATVTEHQLLAELADAPQKDAQTARALAALAEAEARLALTRAAGRAEERRAQQARLAALRAAEESARREADRADRLVPSGAGGAAEAERRRFAAIRATAEVAEAEAELARLQSPRPEDLSVAEAQRDAARAAHQAAEAEAELSRIRAPLSGTVLHLYARPGDLLGNDGLLDMADLTRIDVVADVYETDLPRLRLGQRAEIQIPGSATRLDATLREIGWQVRRTTQAGTDPVAAVDARTVPVRLALDAAGIALLGRRSNMQVQVAIRP</sequence>